<sequence length="173" mass="19504">MFDFTAAASLVQPFDGNVECLQSFIDSVWLLDEITPDSQRFMAIKFVKSRLIGLARSGLSSYVSSLEEIIHHVEEMCKKRETPDYILAKLNNTTQNGSSLVEFCEKVVQLTHKLEFIYLCHEDTRDDALEMATAAGVNALRNGTEIWEVKQSMNFTFETIEEAALEAIRNGSV</sequence>
<dbReference type="EMBL" id="HBUE01330769">
    <property type="protein sequence ID" value="CAG6593176.1"/>
    <property type="molecule type" value="Transcribed_RNA"/>
</dbReference>
<reference evidence="1" key="1">
    <citation type="submission" date="2021-05" db="EMBL/GenBank/DDBJ databases">
        <authorList>
            <person name="Alioto T."/>
            <person name="Alioto T."/>
            <person name="Gomez Garrido J."/>
        </authorList>
    </citation>
    <scope>NUCLEOTIDE SEQUENCE</scope>
</reference>
<dbReference type="EMBL" id="HBUE01065936">
    <property type="protein sequence ID" value="CAG6470724.1"/>
    <property type="molecule type" value="Transcribed_RNA"/>
</dbReference>
<evidence type="ECO:0000313" key="1">
    <source>
        <dbReference type="EMBL" id="CAG6593176.1"/>
    </source>
</evidence>
<accession>A0A8D8KU50</accession>
<name>A0A8D8KU50_CULPI</name>
<dbReference type="AlphaFoldDB" id="A0A8D8KU50"/>
<dbReference type="EMBL" id="HBUE01224089">
    <property type="protein sequence ID" value="CAG6541104.1"/>
    <property type="molecule type" value="Transcribed_RNA"/>
</dbReference>
<organism evidence="1">
    <name type="scientific">Culex pipiens</name>
    <name type="common">House mosquito</name>
    <dbReference type="NCBI Taxonomy" id="7175"/>
    <lineage>
        <taxon>Eukaryota</taxon>
        <taxon>Metazoa</taxon>
        <taxon>Ecdysozoa</taxon>
        <taxon>Arthropoda</taxon>
        <taxon>Hexapoda</taxon>
        <taxon>Insecta</taxon>
        <taxon>Pterygota</taxon>
        <taxon>Neoptera</taxon>
        <taxon>Endopterygota</taxon>
        <taxon>Diptera</taxon>
        <taxon>Nematocera</taxon>
        <taxon>Culicoidea</taxon>
        <taxon>Culicidae</taxon>
        <taxon>Culicinae</taxon>
        <taxon>Culicini</taxon>
        <taxon>Culex</taxon>
        <taxon>Culex</taxon>
    </lineage>
</organism>
<protein>
    <submittedName>
        <fullName evidence="1">(northern house mosquito) hypothetical protein</fullName>
    </submittedName>
</protein>
<proteinExistence type="predicted"/>